<evidence type="ECO:0000313" key="7">
    <source>
        <dbReference type="EMBL" id="PTB45697.1"/>
    </source>
</evidence>
<gene>
    <name evidence="7" type="ORF">M441DRAFT_185270</name>
</gene>
<evidence type="ECO:0000256" key="3">
    <source>
        <dbReference type="ARBA" id="ARBA00044955"/>
    </source>
</evidence>
<keyword evidence="2" id="KW-0843">Virulence</keyword>
<dbReference type="EMBL" id="KZ679257">
    <property type="protein sequence ID" value="PTB45697.1"/>
    <property type="molecule type" value="Genomic_DNA"/>
</dbReference>
<feature type="domain" description="LysM" evidence="6">
    <location>
        <begin position="338"/>
        <end position="384"/>
    </location>
</feature>
<dbReference type="SMART" id="SM00257">
    <property type="entry name" value="LysM"/>
    <property type="match status" value="3"/>
</dbReference>
<proteinExistence type="inferred from homology"/>
<reference evidence="7 8" key="1">
    <citation type="submission" date="2016-07" db="EMBL/GenBank/DDBJ databases">
        <title>Multiple horizontal gene transfer events from other fungi enriched the ability of initially mycotrophic Trichoderma (Ascomycota) to feed on dead plant biomass.</title>
        <authorList>
            <consortium name="DOE Joint Genome Institute"/>
            <person name="Aerts A."/>
            <person name="Atanasova L."/>
            <person name="Chenthamara K."/>
            <person name="Zhang J."/>
            <person name="Grujic M."/>
            <person name="Henrissat B."/>
            <person name="Kuo A."/>
            <person name="Salamov A."/>
            <person name="Lipzen A."/>
            <person name="Labutti K."/>
            <person name="Barry K."/>
            <person name="Miao Y."/>
            <person name="Rahimi M.J."/>
            <person name="Shen Q."/>
            <person name="Grigoriev I.V."/>
            <person name="Kubicek C.P."/>
            <person name="Druzhinina I.S."/>
        </authorList>
    </citation>
    <scope>NUCLEOTIDE SEQUENCE [LARGE SCALE GENOMIC DNA]</scope>
    <source>
        <strain evidence="7 8">CBS 433.97</strain>
    </source>
</reference>
<dbReference type="GO" id="GO:0008061">
    <property type="term" value="F:chitin binding"/>
    <property type="evidence" value="ECO:0007669"/>
    <property type="project" value="UniProtKB-KW"/>
</dbReference>
<dbReference type="Gene3D" id="3.10.350.10">
    <property type="entry name" value="LysM domain"/>
    <property type="match status" value="2"/>
</dbReference>
<feature type="domain" description="LysM" evidence="6">
    <location>
        <begin position="259"/>
        <end position="307"/>
    </location>
</feature>
<keyword evidence="1" id="KW-0147">Chitin-binding</keyword>
<dbReference type="InterPro" id="IPR018392">
    <property type="entry name" value="LysM"/>
</dbReference>
<dbReference type="PANTHER" id="PTHR34997:SF1">
    <property type="entry name" value="PEPTIDOGLYCAN-BINDING LYSIN DOMAIN"/>
    <property type="match status" value="1"/>
</dbReference>
<dbReference type="STRING" id="1042311.A0A2T3ZLK6"/>
<feature type="signal peptide" evidence="5">
    <location>
        <begin position="1"/>
        <end position="24"/>
    </location>
</feature>
<dbReference type="PROSITE" id="PS51782">
    <property type="entry name" value="LYSM"/>
    <property type="match status" value="3"/>
</dbReference>
<dbReference type="Proteomes" id="UP000240493">
    <property type="component" value="Unassembled WGS sequence"/>
</dbReference>
<evidence type="ECO:0000259" key="6">
    <source>
        <dbReference type="PROSITE" id="PS51782"/>
    </source>
</evidence>
<dbReference type="PANTHER" id="PTHR34997">
    <property type="entry name" value="AM15"/>
    <property type="match status" value="1"/>
</dbReference>
<dbReference type="Pfam" id="PF01476">
    <property type="entry name" value="LysM"/>
    <property type="match status" value="2"/>
</dbReference>
<evidence type="ECO:0000256" key="4">
    <source>
        <dbReference type="SAM" id="MobiDB-lite"/>
    </source>
</evidence>
<evidence type="ECO:0000313" key="8">
    <source>
        <dbReference type="Proteomes" id="UP000240493"/>
    </source>
</evidence>
<dbReference type="InterPro" id="IPR036779">
    <property type="entry name" value="LysM_dom_sf"/>
</dbReference>
<feature type="region of interest" description="Disordered" evidence="4">
    <location>
        <begin position="524"/>
        <end position="544"/>
    </location>
</feature>
<evidence type="ECO:0000256" key="2">
    <source>
        <dbReference type="ARBA" id="ARBA00023026"/>
    </source>
</evidence>
<accession>A0A2T3ZLK6</accession>
<keyword evidence="5" id="KW-0732">Signal</keyword>
<dbReference type="InterPro" id="IPR052210">
    <property type="entry name" value="LysM1-like"/>
</dbReference>
<sequence>MRCSMPLSLYGFLWSLLLQSLVHSQILSNLIQVEAPGNFSASCSATFNQSIACSLALSRVASGTFIPTSNDLPRICTDACLSELKSLRVQQFSVCNSSDVAVIKGLAYPATYNTDLLLFTYNYACMKDLTSNEYCFPDVWEWNSDTTVMTSTELCSDCNLLIQQAQLESPFGYDDDAASDYSSLTSSTTKLASTRVTTTTPAAPSCKSTDTIKKNDTCRSISESQKVATFYLMQANNLPGYCSQFPPAGSDLCIPQSCDLYTVAENDSCYGIAQAHNGTFSATQLISWNPNINRQCSNLNQIAGYQIYVSFPGPPSLVATGSESITTPAAAIPTNLSLNTTTHYGDSCASISMATGISIKDFYFLNPMVNSTCGNLWLDTYYCVEAVGNIATYSDYNQTAHPFTWPAVGQARTKTSAPSPQVTLMGDLPLAPGTLDCGSYTQYYNSSRLNGNQCGMVAWVFTLNVTDFVAWNPSLSYNATDPSACVLLPGYRYCIGGPLPASKGTSSTPHTKISRFTTQTISVPSTSPTITYSPNGSCGGKQSE</sequence>
<name>A0A2T3ZLK6_TRIA4</name>
<keyword evidence="8" id="KW-1185">Reference proteome</keyword>
<protein>
    <submittedName>
        <fullName evidence="7">Carbohydrate-binding module family 50 protein</fullName>
    </submittedName>
</protein>
<organism evidence="7 8">
    <name type="scientific">Trichoderma asperellum (strain ATCC 204424 / CBS 433.97 / NBRC 101777)</name>
    <dbReference type="NCBI Taxonomy" id="1042311"/>
    <lineage>
        <taxon>Eukaryota</taxon>
        <taxon>Fungi</taxon>
        <taxon>Dikarya</taxon>
        <taxon>Ascomycota</taxon>
        <taxon>Pezizomycotina</taxon>
        <taxon>Sordariomycetes</taxon>
        <taxon>Hypocreomycetidae</taxon>
        <taxon>Hypocreales</taxon>
        <taxon>Hypocreaceae</taxon>
        <taxon>Trichoderma</taxon>
    </lineage>
</organism>
<dbReference type="OrthoDB" id="5985073at2759"/>
<feature type="domain" description="LysM" evidence="6">
    <location>
        <begin position="208"/>
        <end position="254"/>
    </location>
</feature>
<evidence type="ECO:0000256" key="5">
    <source>
        <dbReference type="SAM" id="SignalP"/>
    </source>
</evidence>
<comment type="similarity">
    <text evidence="3">Belongs to the secreted LysM effector family.</text>
</comment>
<feature type="compositionally biased region" description="Low complexity" evidence="4">
    <location>
        <begin position="524"/>
        <end position="534"/>
    </location>
</feature>
<evidence type="ECO:0000256" key="1">
    <source>
        <dbReference type="ARBA" id="ARBA00022669"/>
    </source>
</evidence>
<dbReference type="AlphaFoldDB" id="A0A2T3ZLK6"/>
<feature type="chain" id="PRO_5015659902" evidence="5">
    <location>
        <begin position="25"/>
        <end position="544"/>
    </location>
</feature>
<dbReference type="CDD" id="cd00118">
    <property type="entry name" value="LysM"/>
    <property type="match status" value="2"/>
</dbReference>